<dbReference type="GO" id="GO:0005737">
    <property type="term" value="C:cytoplasm"/>
    <property type="evidence" value="ECO:0007669"/>
    <property type="project" value="UniProtKB-SubCell"/>
</dbReference>
<keyword evidence="5" id="KW-0862">Zinc</keyword>
<dbReference type="PROSITE" id="PS00518">
    <property type="entry name" value="ZF_RING_1"/>
    <property type="match status" value="1"/>
</dbReference>
<feature type="region of interest" description="Disordered" evidence="8">
    <location>
        <begin position="577"/>
        <end position="604"/>
    </location>
</feature>
<evidence type="ECO:0000256" key="8">
    <source>
        <dbReference type="SAM" id="MobiDB-lite"/>
    </source>
</evidence>
<evidence type="ECO:0000256" key="3">
    <source>
        <dbReference type="ARBA" id="ARBA00022723"/>
    </source>
</evidence>
<evidence type="ECO:0000313" key="10">
    <source>
        <dbReference type="EMBL" id="KAI9635349.1"/>
    </source>
</evidence>
<feature type="compositionally biased region" description="Polar residues" evidence="8">
    <location>
        <begin position="420"/>
        <end position="435"/>
    </location>
</feature>
<evidence type="ECO:0000256" key="6">
    <source>
        <dbReference type="PROSITE-ProRule" id="PRU00175"/>
    </source>
</evidence>
<feature type="region of interest" description="Disordered" evidence="8">
    <location>
        <begin position="372"/>
        <end position="474"/>
    </location>
</feature>
<name>A0AA38HAA2_9TREE</name>
<dbReference type="AlphaFoldDB" id="A0AA38HAA2"/>
<feature type="region of interest" description="Disordered" evidence="8">
    <location>
        <begin position="625"/>
        <end position="664"/>
    </location>
</feature>
<keyword evidence="11" id="KW-1185">Reference proteome</keyword>
<feature type="region of interest" description="Disordered" evidence="8">
    <location>
        <begin position="234"/>
        <end position="262"/>
    </location>
</feature>
<evidence type="ECO:0000259" key="9">
    <source>
        <dbReference type="PROSITE" id="PS50089"/>
    </source>
</evidence>
<keyword evidence="4 6" id="KW-0863">Zinc-finger</keyword>
<feature type="compositionally biased region" description="Gly residues" evidence="8">
    <location>
        <begin position="771"/>
        <end position="780"/>
    </location>
</feature>
<dbReference type="PANTHER" id="PTHR12983:SF9">
    <property type="entry name" value="E3 UBIQUITIN-PROTEIN LIGASE RNF10"/>
    <property type="match status" value="1"/>
</dbReference>
<keyword evidence="7" id="KW-0175">Coiled coil</keyword>
<evidence type="ECO:0000313" key="11">
    <source>
        <dbReference type="Proteomes" id="UP001164286"/>
    </source>
</evidence>
<dbReference type="InterPro" id="IPR039739">
    <property type="entry name" value="MAG2/RNF10"/>
</dbReference>
<evidence type="ECO:0000256" key="1">
    <source>
        <dbReference type="ARBA" id="ARBA00004496"/>
    </source>
</evidence>
<dbReference type="GeneID" id="77726326"/>
<feature type="region of interest" description="Disordered" evidence="8">
    <location>
        <begin position="721"/>
        <end position="780"/>
    </location>
</feature>
<dbReference type="EMBL" id="JAKWFO010000005">
    <property type="protein sequence ID" value="KAI9635349.1"/>
    <property type="molecule type" value="Genomic_DNA"/>
</dbReference>
<keyword evidence="3" id="KW-0479">Metal-binding</keyword>
<dbReference type="InterPro" id="IPR013083">
    <property type="entry name" value="Znf_RING/FYVE/PHD"/>
</dbReference>
<protein>
    <recommendedName>
        <fullName evidence="9">RING-type domain-containing protein</fullName>
    </recommendedName>
</protein>
<reference evidence="10" key="1">
    <citation type="journal article" date="2022" name="G3 (Bethesda)">
        <title>High quality genome of the basidiomycete yeast Dioszegia hungarica PDD-24b-2 isolated from cloud water.</title>
        <authorList>
            <person name="Jarrige D."/>
            <person name="Haridas S."/>
            <person name="Bleykasten-Grosshans C."/>
            <person name="Joly M."/>
            <person name="Nadalig T."/>
            <person name="Sancelme M."/>
            <person name="Vuilleumier S."/>
            <person name="Grigoriev I.V."/>
            <person name="Amato P."/>
            <person name="Bringel F."/>
        </authorList>
    </citation>
    <scope>NUCLEOTIDE SEQUENCE</scope>
    <source>
        <strain evidence="10">PDD-24b-2</strain>
    </source>
</reference>
<feature type="region of interest" description="Disordered" evidence="8">
    <location>
        <begin position="678"/>
        <end position="704"/>
    </location>
</feature>
<sequence>MPALPQSTPAGRPTQPKPAMDRVPNPSQWLNFSLPPRQRNHVPGSGIPGGIPRRSRKGESWRGGAMSRERFVHANFRFVLKPTEVLSYGAHFADPDISLHWPHILQVLVPTFSAFSVAQGYVSSDPAHPSREDELGVSLEETELEGLGEDAVRVRQRMEEERRGRMCPICLGKPVAGRMTKCGHIFCFPCIMHYIRLSDIPGSAKCPICGDTVHEGMLKSVKYLDAAAMIRSARGDDEEDEHGIENSPPKSNLEDGDDHPRKGHQIHMRLLQRPQMTTLALPSSPTFPSDVIPPHTAPWHFLPDVLAYSRFMLATPEYMNQELQRELDELQAEWNLLRGDELGRDFVKAANEKVERQVGKVRAELMTDGVRRGEREAREAWADAVGGEKKEREKRKERERVAREREERAKLEPSLPAEQIPTQFLSSQQSFSNPYANIPPNLTIEPNPMPSPSAKRNRRRPQAHSAPTQSPPIPSYHFYQSSLGANVFLHPLDIRILLLHFQSYSLFPPTLSFTSSGFDPGTINDDLRKRCKYLSHLPSGTEVVFVEANLEDIVGPEALAAFEQPLKARRLKRRTRVQKEDRAKTRWEKTERDKLPASAGGATREDRDFMTALARSAVVQDTLHWGSTDGMAPGTSAGSGSTGLEGYGTASPSTSPGTRTGGTATWGRPTFATALHSTSTGSAVRRVAAAPREKREGTGEEEDEWDVQAAWDAAFEDLSLEEARSGARVTSRGGAGGRRGGRDEEEDAPMVLPPGGGGKKGGKKPKKVLVLGGGGPGTRR</sequence>
<dbReference type="GO" id="GO:0045944">
    <property type="term" value="P:positive regulation of transcription by RNA polymerase II"/>
    <property type="evidence" value="ECO:0007669"/>
    <property type="project" value="TreeGrafter"/>
</dbReference>
<keyword evidence="2" id="KW-0963">Cytoplasm</keyword>
<dbReference type="PROSITE" id="PS50089">
    <property type="entry name" value="ZF_RING_2"/>
    <property type="match status" value="1"/>
</dbReference>
<feature type="compositionally biased region" description="Low complexity" evidence="8">
    <location>
        <begin position="648"/>
        <end position="664"/>
    </location>
</feature>
<dbReference type="GO" id="GO:0008270">
    <property type="term" value="F:zinc ion binding"/>
    <property type="evidence" value="ECO:0007669"/>
    <property type="project" value="UniProtKB-KW"/>
</dbReference>
<evidence type="ECO:0000256" key="4">
    <source>
        <dbReference type="ARBA" id="ARBA00022771"/>
    </source>
</evidence>
<dbReference type="SMART" id="SM00184">
    <property type="entry name" value="RING"/>
    <property type="match status" value="1"/>
</dbReference>
<feature type="coiled-coil region" evidence="7">
    <location>
        <begin position="313"/>
        <end position="340"/>
    </location>
</feature>
<organism evidence="10 11">
    <name type="scientific">Dioszegia hungarica</name>
    <dbReference type="NCBI Taxonomy" id="4972"/>
    <lineage>
        <taxon>Eukaryota</taxon>
        <taxon>Fungi</taxon>
        <taxon>Dikarya</taxon>
        <taxon>Basidiomycota</taxon>
        <taxon>Agaricomycotina</taxon>
        <taxon>Tremellomycetes</taxon>
        <taxon>Tremellales</taxon>
        <taxon>Bulleribasidiaceae</taxon>
        <taxon>Dioszegia</taxon>
    </lineage>
</organism>
<feature type="compositionally biased region" description="Basic and acidic residues" evidence="8">
    <location>
        <begin position="577"/>
        <end position="595"/>
    </location>
</feature>
<proteinExistence type="predicted"/>
<dbReference type="Proteomes" id="UP001164286">
    <property type="component" value="Unassembled WGS sequence"/>
</dbReference>
<dbReference type="Pfam" id="PF00097">
    <property type="entry name" value="zf-C3HC4"/>
    <property type="match status" value="1"/>
</dbReference>
<comment type="caution">
    <text evidence="10">The sequence shown here is derived from an EMBL/GenBank/DDBJ whole genome shotgun (WGS) entry which is preliminary data.</text>
</comment>
<evidence type="ECO:0000256" key="2">
    <source>
        <dbReference type="ARBA" id="ARBA00022490"/>
    </source>
</evidence>
<dbReference type="PANTHER" id="PTHR12983">
    <property type="entry name" value="RING FINGER 10 FAMILY MEMBER"/>
    <property type="match status" value="1"/>
</dbReference>
<dbReference type="CDD" id="cd16536">
    <property type="entry name" value="RING-HC_RNF10"/>
    <property type="match status" value="1"/>
</dbReference>
<feature type="compositionally biased region" description="Basic and acidic residues" evidence="8">
    <location>
        <begin position="372"/>
        <end position="411"/>
    </location>
</feature>
<comment type="subcellular location">
    <subcellularLocation>
        <location evidence="1">Cytoplasm</location>
    </subcellularLocation>
</comment>
<feature type="compositionally biased region" description="Low complexity" evidence="8">
    <location>
        <begin position="630"/>
        <end position="639"/>
    </location>
</feature>
<dbReference type="Gene3D" id="3.30.40.10">
    <property type="entry name" value="Zinc/RING finger domain, C3HC4 (zinc finger)"/>
    <property type="match status" value="1"/>
</dbReference>
<dbReference type="InterPro" id="IPR017907">
    <property type="entry name" value="Znf_RING_CS"/>
</dbReference>
<dbReference type="InterPro" id="IPR001841">
    <property type="entry name" value="Znf_RING"/>
</dbReference>
<dbReference type="InterPro" id="IPR018957">
    <property type="entry name" value="Znf_C3HC4_RING-type"/>
</dbReference>
<evidence type="ECO:0000256" key="7">
    <source>
        <dbReference type="SAM" id="Coils"/>
    </source>
</evidence>
<accession>A0AA38HAA2</accession>
<feature type="domain" description="RING-type" evidence="9">
    <location>
        <begin position="167"/>
        <end position="209"/>
    </location>
</feature>
<dbReference type="GO" id="GO:0000976">
    <property type="term" value="F:transcription cis-regulatory region binding"/>
    <property type="evidence" value="ECO:0007669"/>
    <property type="project" value="TreeGrafter"/>
</dbReference>
<evidence type="ECO:0000256" key="5">
    <source>
        <dbReference type="ARBA" id="ARBA00022833"/>
    </source>
</evidence>
<dbReference type="SUPFAM" id="SSF57850">
    <property type="entry name" value="RING/U-box"/>
    <property type="match status" value="1"/>
</dbReference>
<dbReference type="RefSeq" id="XP_052945126.1">
    <property type="nucleotide sequence ID" value="XM_053087125.1"/>
</dbReference>
<feature type="region of interest" description="Disordered" evidence="8">
    <location>
        <begin position="1"/>
        <end position="62"/>
    </location>
</feature>
<gene>
    <name evidence="10" type="ORF">MKK02DRAFT_25967</name>
</gene>